<evidence type="ECO:0000256" key="7">
    <source>
        <dbReference type="ARBA" id="ARBA00023204"/>
    </source>
</evidence>
<dbReference type="Pfam" id="PF17191">
    <property type="entry name" value="RecG_wedge"/>
    <property type="match status" value="1"/>
</dbReference>
<dbReference type="Pfam" id="PF00270">
    <property type="entry name" value="DEAD"/>
    <property type="match status" value="1"/>
</dbReference>
<keyword evidence="1" id="KW-0547">Nucleotide-binding</keyword>
<protein>
    <recommendedName>
        <fullName evidence="8">Probable DNA 3'-5' helicase RecG</fullName>
    </recommendedName>
</protein>
<dbReference type="GO" id="GO:0003677">
    <property type="term" value="F:DNA binding"/>
    <property type="evidence" value="ECO:0007669"/>
    <property type="project" value="UniProtKB-KW"/>
</dbReference>
<dbReference type="PANTHER" id="PTHR47964:SF1">
    <property type="entry name" value="ATP-DEPENDENT DNA HELICASE HOMOLOG RECG, CHLOROPLASTIC"/>
    <property type="match status" value="1"/>
</dbReference>
<evidence type="ECO:0000256" key="6">
    <source>
        <dbReference type="ARBA" id="ARBA00023125"/>
    </source>
</evidence>
<evidence type="ECO:0000256" key="8">
    <source>
        <dbReference type="ARBA" id="ARBA00049819"/>
    </source>
</evidence>
<dbReference type="CDD" id="cd04488">
    <property type="entry name" value="RecG_wedge_OBF"/>
    <property type="match status" value="1"/>
</dbReference>
<evidence type="ECO:0000313" key="11">
    <source>
        <dbReference type="EMBL" id="MBB5224785.1"/>
    </source>
</evidence>
<dbReference type="AlphaFoldDB" id="A0A7W8G6L6"/>
<dbReference type="GO" id="GO:0005524">
    <property type="term" value="F:ATP binding"/>
    <property type="evidence" value="ECO:0007669"/>
    <property type="project" value="UniProtKB-KW"/>
</dbReference>
<dbReference type="PROSITE" id="PS51194">
    <property type="entry name" value="HELICASE_CTER"/>
    <property type="match status" value="1"/>
</dbReference>
<dbReference type="Pfam" id="PF19833">
    <property type="entry name" value="RecG_dom3_C"/>
    <property type="match status" value="1"/>
</dbReference>
<evidence type="ECO:0000256" key="5">
    <source>
        <dbReference type="ARBA" id="ARBA00022840"/>
    </source>
</evidence>
<keyword evidence="3 11" id="KW-0378">Hydrolase</keyword>
<dbReference type="GO" id="GO:0006281">
    <property type="term" value="P:DNA repair"/>
    <property type="evidence" value="ECO:0007669"/>
    <property type="project" value="UniProtKB-KW"/>
</dbReference>
<dbReference type="InterPro" id="IPR047112">
    <property type="entry name" value="RecG/Mfd"/>
</dbReference>
<dbReference type="PANTHER" id="PTHR47964">
    <property type="entry name" value="ATP-DEPENDENT DNA HELICASE HOMOLOG RECG, CHLOROPLASTIC"/>
    <property type="match status" value="1"/>
</dbReference>
<gene>
    <name evidence="11" type="ORF">HNP76_000125</name>
</gene>
<evidence type="ECO:0000256" key="1">
    <source>
        <dbReference type="ARBA" id="ARBA00022741"/>
    </source>
</evidence>
<dbReference type="Proteomes" id="UP000518887">
    <property type="component" value="Unassembled WGS sequence"/>
</dbReference>
<keyword evidence="5" id="KW-0067">ATP-binding</keyword>
<dbReference type="PROSITE" id="PS51192">
    <property type="entry name" value="HELICASE_ATP_BIND_1"/>
    <property type="match status" value="1"/>
</dbReference>
<reference evidence="11 12" key="1">
    <citation type="submission" date="2020-08" db="EMBL/GenBank/DDBJ databases">
        <title>Genomic Encyclopedia of Type Strains, Phase IV (KMG-IV): sequencing the most valuable type-strain genomes for metagenomic binning, comparative biology and taxonomic classification.</title>
        <authorList>
            <person name="Goeker M."/>
        </authorList>
    </citation>
    <scope>NUCLEOTIDE SEQUENCE [LARGE SCALE GENOMIC DNA]</scope>
    <source>
        <strain evidence="11 12">DSM 103462</strain>
    </source>
</reference>
<feature type="domain" description="Helicase C-terminal" evidence="10">
    <location>
        <begin position="533"/>
        <end position="705"/>
    </location>
</feature>
<keyword evidence="6" id="KW-0238">DNA-binding</keyword>
<evidence type="ECO:0000256" key="4">
    <source>
        <dbReference type="ARBA" id="ARBA00022806"/>
    </source>
</evidence>
<sequence>MHISELNNSISTLPGIGPSKQALFSRLNIFTIADLLQFYPRDYEDRTQKSTIAQSMQNQTGKVHTIAQIVGHEWFGYGKMKTLKLIASDGSGLVELVAFNRPFMEKTHPVGQIAALTAKCEIKYGKYQSTSFELEKISDGGELSAFEGIAVPNSKVFPIYPLTEGLTNKILTKTIQAAFKQFSLGLENDLPAQIIEKRHLLSKKDAIRQIHFPKTLSEAIGARNSLVFEELFLFQKTLAERAIAHRGKLPRIEVDTAESTQKQVSEEEFVANLSTRQKNLLARLPYKLTPDQMSVIALMNEDIDRNYGFYGGVAGVAPAERGATNEVGAWGETSPSHSSLPHFSMRTLLQGDVGSGKTLVSFFAALRVIDYGGQVALMAPTELLARQHAENAAKQLEAVGVSVAYLTGNIKTKGRDNLLAALKKGDINLVIGTHALFSKNVQYHDLALAIIDEQHRFGVMQRSAILDKGRTSVVATDKYAQPPFREPNLLMMSATPIPQTLALTVFGDLDVRTIHTMPQGRKPVVTYLSKAGNERNAYEAVRKELNAGHQAYFVYPAIEGNLDSGEFGSDSFGKQSLKSAEESFNFLQTQVYPNYKCALIHSKIDEESQNQILQDFRENKIQVLVATTVVEVGVDVPNATCMVIEQADRFGLAALHQLRGRVGRGKAQSYCFLIYRSNITENGIARMKALHETSDGFKIAEEDLRLRGPGEITGTAQSGDLEFKIANLARDEKIMKEARIEAFSIISQEEVDS</sequence>
<keyword evidence="2" id="KW-0227">DNA damage</keyword>
<dbReference type="InterPro" id="IPR033454">
    <property type="entry name" value="RecG_wedge"/>
</dbReference>
<dbReference type="GO" id="GO:0003678">
    <property type="term" value="F:DNA helicase activity"/>
    <property type="evidence" value="ECO:0007669"/>
    <property type="project" value="TreeGrafter"/>
</dbReference>
<dbReference type="SMART" id="SM00487">
    <property type="entry name" value="DEXDc"/>
    <property type="match status" value="1"/>
</dbReference>
<dbReference type="SUPFAM" id="SSF52540">
    <property type="entry name" value="P-loop containing nucleoside triphosphate hydrolases"/>
    <property type="match status" value="1"/>
</dbReference>
<dbReference type="GO" id="GO:0016787">
    <property type="term" value="F:hydrolase activity"/>
    <property type="evidence" value="ECO:0007669"/>
    <property type="project" value="UniProtKB-KW"/>
</dbReference>
<evidence type="ECO:0000256" key="3">
    <source>
        <dbReference type="ARBA" id="ARBA00022801"/>
    </source>
</evidence>
<dbReference type="Pfam" id="PF00271">
    <property type="entry name" value="Helicase_C"/>
    <property type="match status" value="1"/>
</dbReference>
<keyword evidence="12" id="KW-1185">Reference proteome</keyword>
<accession>A0A7W8G6L6</accession>
<dbReference type="InterPro" id="IPR011545">
    <property type="entry name" value="DEAD/DEAH_box_helicase_dom"/>
</dbReference>
<dbReference type="SMART" id="SM00490">
    <property type="entry name" value="HELICc"/>
    <property type="match status" value="1"/>
</dbReference>
<organism evidence="11 12">
    <name type="scientific">Treponema ruminis</name>
    <dbReference type="NCBI Taxonomy" id="744515"/>
    <lineage>
        <taxon>Bacteria</taxon>
        <taxon>Pseudomonadati</taxon>
        <taxon>Spirochaetota</taxon>
        <taxon>Spirochaetia</taxon>
        <taxon>Spirochaetales</taxon>
        <taxon>Treponemataceae</taxon>
        <taxon>Treponema</taxon>
    </lineage>
</organism>
<keyword evidence="7" id="KW-0234">DNA repair</keyword>
<evidence type="ECO:0000259" key="9">
    <source>
        <dbReference type="PROSITE" id="PS51192"/>
    </source>
</evidence>
<dbReference type="SUPFAM" id="SSF50249">
    <property type="entry name" value="Nucleic acid-binding proteins"/>
    <property type="match status" value="1"/>
</dbReference>
<dbReference type="InterPro" id="IPR012340">
    <property type="entry name" value="NA-bd_OB-fold"/>
</dbReference>
<dbReference type="InterPro" id="IPR045562">
    <property type="entry name" value="RecG_dom3_C"/>
</dbReference>
<evidence type="ECO:0000256" key="2">
    <source>
        <dbReference type="ARBA" id="ARBA00022763"/>
    </source>
</evidence>
<dbReference type="RefSeq" id="WP_184656417.1">
    <property type="nucleotide sequence ID" value="NZ_JACHFQ010000001.1"/>
</dbReference>
<keyword evidence="4 11" id="KW-0347">Helicase</keyword>
<proteinExistence type="predicted"/>
<dbReference type="InterPro" id="IPR027417">
    <property type="entry name" value="P-loop_NTPase"/>
</dbReference>
<dbReference type="EMBL" id="JACHFQ010000001">
    <property type="protein sequence ID" value="MBB5224785.1"/>
    <property type="molecule type" value="Genomic_DNA"/>
</dbReference>
<feature type="domain" description="Helicase ATP-binding" evidence="9">
    <location>
        <begin position="338"/>
        <end position="514"/>
    </location>
</feature>
<comment type="caution">
    <text evidence="11">The sequence shown here is derived from an EMBL/GenBank/DDBJ whole genome shotgun (WGS) entry which is preliminary data.</text>
</comment>
<dbReference type="InterPro" id="IPR001650">
    <property type="entry name" value="Helicase_C-like"/>
</dbReference>
<evidence type="ECO:0000313" key="12">
    <source>
        <dbReference type="Proteomes" id="UP000518887"/>
    </source>
</evidence>
<dbReference type="InterPro" id="IPR014001">
    <property type="entry name" value="Helicase_ATP-bd"/>
</dbReference>
<name>A0A7W8G6L6_9SPIR</name>
<evidence type="ECO:0000259" key="10">
    <source>
        <dbReference type="PROSITE" id="PS51194"/>
    </source>
</evidence>
<dbReference type="Gene3D" id="2.40.50.140">
    <property type="entry name" value="Nucleic acid-binding proteins"/>
    <property type="match status" value="1"/>
</dbReference>
<dbReference type="Gene3D" id="3.40.50.300">
    <property type="entry name" value="P-loop containing nucleotide triphosphate hydrolases"/>
    <property type="match status" value="2"/>
</dbReference>